<dbReference type="OrthoDB" id="3268648at2"/>
<feature type="compositionally biased region" description="Polar residues" evidence="3">
    <location>
        <begin position="54"/>
        <end position="65"/>
    </location>
</feature>
<keyword evidence="7" id="KW-1185">Reference proteome</keyword>
<protein>
    <recommendedName>
        <fullName evidence="5">Peptidoglycan binding-like domain-containing protein</fullName>
    </recommendedName>
</protein>
<comment type="caution">
    <text evidence="6">The sequence shown here is derived from an EMBL/GenBank/DDBJ whole genome shotgun (WGS) entry which is preliminary data.</text>
</comment>
<dbReference type="InterPro" id="IPR036365">
    <property type="entry name" value="PGBD-like_sf"/>
</dbReference>
<evidence type="ECO:0000256" key="1">
    <source>
        <dbReference type="ARBA" id="ARBA00004196"/>
    </source>
</evidence>
<comment type="subcellular location">
    <subcellularLocation>
        <location evidence="1">Cell envelope</location>
    </subcellularLocation>
</comment>
<evidence type="ECO:0000313" key="6">
    <source>
        <dbReference type="EMBL" id="MXQ63075.1"/>
    </source>
</evidence>
<feature type="compositionally biased region" description="Low complexity" evidence="3">
    <location>
        <begin position="1"/>
        <end position="10"/>
    </location>
</feature>
<feature type="region of interest" description="Disordered" evidence="3">
    <location>
        <begin position="49"/>
        <end position="68"/>
    </location>
</feature>
<dbReference type="PANTHER" id="PTHR32347">
    <property type="entry name" value="EFFLUX SYSTEM COMPONENT YKNX-RELATED"/>
    <property type="match status" value="1"/>
</dbReference>
<dbReference type="EMBL" id="WUTW01000001">
    <property type="protein sequence ID" value="MXQ63075.1"/>
    <property type="molecule type" value="Genomic_DNA"/>
</dbReference>
<proteinExistence type="predicted"/>
<evidence type="ECO:0000313" key="7">
    <source>
        <dbReference type="Proteomes" id="UP000431901"/>
    </source>
</evidence>
<name>A0A6I4W3R4_9ACTN</name>
<organism evidence="6 7">
    <name type="scientific">Actinomadura rayongensis</name>
    <dbReference type="NCBI Taxonomy" id="1429076"/>
    <lineage>
        <taxon>Bacteria</taxon>
        <taxon>Bacillati</taxon>
        <taxon>Actinomycetota</taxon>
        <taxon>Actinomycetes</taxon>
        <taxon>Streptosporangiales</taxon>
        <taxon>Thermomonosporaceae</taxon>
        <taxon>Actinomadura</taxon>
    </lineage>
</organism>
<dbReference type="AlphaFoldDB" id="A0A6I4W3R4"/>
<evidence type="ECO:0000256" key="3">
    <source>
        <dbReference type="SAM" id="MobiDB-lite"/>
    </source>
</evidence>
<feature type="region of interest" description="Disordered" evidence="3">
    <location>
        <begin position="1"/>
        <end position="24"/>
    </location>
</feature>
<dbReference type="GO" id="GO:0030313">
    <property type="term" value="C:cell envelope"/>
    <property type="evidence" value="ECO:0007669"/>
    <property type="project" value="UniProtKB-SubCell"/>
</dbReference>
<dbReference type="InterPro" id="IPR002477">
    <property type="entry name" value="Peptidoglycan-bd-like"/>
</dbReference>
<feature type="domain" description="Peptidoglycan binding-like" evidence="5">
    <location>
        <begin position="141"/>
        <end position="189"/>
    </location>
</feature>
<sequence length="371" mass="38231">MSDAPPTGSGAPPPGRAQRRRRGRGPYVASAAVIALVAGGAAVVLATRDGGTPATANTSPVTTAPITRGDVIDTESVDGNLTYSGSRDIPAPGQGTVTWAPSEGSVVTRGHTLLRVDNKPLILLYGSMPSYRTLREGVDDGKDVYQLESNLQALGYGSGMTVDKEFTSATAEAVKEWQDDLGLPETGEVEAGQIVFQPGAVRVGDVQAEKGERVAPGGKAMTITGTRPIVHIPLDTSKQDLARKGARVTVEMPGGKRVPGRISSVGKVAKAGSERDSNPTIDVYVTLTGAATGGLDQAPVSVELESDRASGVLSVPVEALLGLREGGFGVEVVDGAAKRIVPVETGTYGGGRVEITGEGLREGMKVEVPRS</sequence>
<gene>
    <name evidence="6" type="ORF">GQ466_03405</name>
</gene>
<keyword evidence="4" id="KW-0812">Transmembrane</keyword>
<reference evidence="6 7" key="1">
    <citation type="submission" date="2019-12" db="EMBL/GenBank/DDBJ databases">
        <title>Nocardia macrotermitis sp. nov. and Nocardia aurantia sp. nov., isolated from the gut of the fungus growing-termite Macrotermes natalensis.</title>
        <authorList>
            <person name="Christine B."/>
            <person name="Rene B."/>
        </authorList>
    </citation>
    <scope>NUCLEOTIDE SEQUENCE [LARGE SCALE GENOMIC DNA]</scope>
    <source>
        <strain evidence="6 7">DSM 102126</strain>
    </source>
</reference>
<keyword evidence="4" id="KW-1133">Transmembrane helix</keyword>
<dbReference type="Pfam" id="PF01471">
    <property type="entry name" value="PG_binding_1"/>
    <property type="match status" value="1"/>
</dbReference>
<dbReference type="Gene3D" id="1.10.101.10">
    <property type="entry name" value="PGBD-like superfamily/PGBD"/>
    <property type="match status" value="1"/>
</dbReference>
<evidence type="ECO:0000256" key="2">
    <source>
        <dbReference type="ARBA" id="ARBA00023054"/>
    </source>
</evidence>
<dbReference type="SUPFAM" id="SSF47090">
    <property type="entry name" value="PGBD-like"/>
    <property type="match status" value="1"/>
</dbReference>
<keyword evidence="2" id="KW-0175">Coiled coil</keyword>
<feature type="transmembrane region" description="Helical" evidence="4">
    <location>
        <begin position="26"/>
        <end position="46"/>
    </location>
</feature>
<evidence type="ECO:0000256" key="4">
    <source>
        <dbReference type="SAM" id="Phobius"/>
    </source>
</evidence>
<dbReference type="PANTHER" id="PTHR32347:SF27">
    <property type="entry name" value="RND EFFLUX PUMP MEMBRANE FUSION PROTEIN BARREL-SANDWICH DOMAIN-CONTAINING PROTEIN"/>
    <property type="match status" value="1"/>
</dbReference>
<keyword evidence="4" id="KW-0472">Membrane</keyword>
<dbReference type="Gene3D" id="2.40.420.20">
    <property type="match status" value="1"/>
</dbReference>
<dbReference type="InterPro" id="IPR036366">
    <property type="entry name" value="PGBDSf"/>
</dbReference>
<dbReference type="InterPro" id="IPR050465">
    <property type="entry name" value="UPF0194_transport"/>
</dbReference>
<evidence type="ECO:0000259" key="5">
    <source>
        <dbReference type="Pfam" id="PF01471"/>
    </source>
</evidence>
<dbReference type="RefSeq" id="WP_161101280.1">
    <property type="nucleotide sequence ID" value="NZ_JBHLYI010000002.1"/>
</dbReference>
<accession>A0A6I4W3R4</accession>
<dbReference type="Proteomes" id="UP000431901">
    <property type="component" value="Unassembled WGS sequence"/>
</dbReference>